<dbReference type="SUPFAM" id="SSF56219">
    <property type="entry name" value="DNase I-like"/>
    <property type="match status" value="1"/>
</dbReference>
<accession>A0A8X6FG99</accession>
<reference evidence="1" key="1">
    <citation type="submission" date="2020-07" db="EMBL/GenBank/DDBJ databases">
        <title>Multicomponent nature underlies the extraordinary mechanical properties of spider dragline silk.</title>
        <authorList>
            <person name="Kono N."/>
            <person name="Nakamura H."/>
            <person name="Mori M."/>
            <person name="Yoshida Y."/>
            <person name="Ohtoshi R."/>
            <person name="Malay A.D."/>
            <person name="Moran D.A.P."/>
            <person name="Tomita M."/>
            <person name="Numata K."/>
            <person name="Arakawa K."/>
        </authorList>
    </citation>
    <scope>NUCLEOTIDE SEQUENCE</scope>
</reference>
<protein>
    <recommendedName>
        <fullName evidence="3">RNA-directed DNA polymerase from mobile element jockey</fullName>
    </recommendedName>
</protein>
<dbReference type="InterPro" id="IPR036691">
    <property type="entry name" value="Endo/exonu/phosph_ase_sf"/>
</dbReference>
<feature type="non-terminal residue" evidence="1">
    <location>
        <position position="1"/>
    </location>
</feature>
<evidence type="ECO:0008006" key="3">
    <source>
        <dbReference type="Google" id="ProtNLM"/>
    </source>
</evidence>
<organism evidence="1 2">
    <name type="scientific">Trichonephila clavata</name>
    <name type="common">Joro spider</name>
    <name type="synonym">Nephila clavata</name>
    <dbReference type="NCBI Taxonomy" id="2740835"/>
    <lineage>
        <taxon>Eukaryota</taxon>
        <taxon>Metazoa</taxon>
        <taxon>Ecdysozoa</taxon>
        <taxon>Arthropoda</taxon>
        <taxon>Chelicerata</taxon>
        <taxon>Arachnida</taxon>
        <taxon>Araneae</taxon>
        <taxon>Araneomorphae</taxon>
        <taxon>Entelegynae</taxon>
        <taxon>Araneoidea</taxon>
        <taxon>Nephilidae</taxon>
        <taxon>Trichonephila</taxon>
    </lineage>
</organism>
<sequence>KKLGNAALNAPSEPTYFHGTTRNTTIDIAISKGMTVIDSTSIPELSSDHNPVLFEKGLSSFSIDENLQERSDSEAAKFLKASREPLQKRINGDNSDNLRRSLRLRGLDFIPPKEKRKCRKSLSPL</sequence>
<keyword evidence="2" id="KW-1185">Reference proteome</keyword>
<evidence type="ECO:0000313" key="1">
    <source>
        <dbReference type="EMBL" id="GFQ78746.1"/>
    </source>
</evidence>
<proteinExistence type="predicted"/>
<name>A0A8X6FG99_TRICU</name>
<dbReference type="AlphaFoldDB" id="A0A8X6FG99"/>
<comment type="caution">
    <text evidence="1">The sequence shown here is derived from an EMBL/GenBank/DDBJ whole genome shotgun (WGS) entry which is preliminary data.</text>
</comment>
<evidence type="ECO:0000313" key="2">
    <source>
        <dbReference type="Proteomes" id="UP000887116"/>
    </source>
</evidence>
<dbReference type="EMBL" id="BMAO01031938">
    <property type="protein sequence ID" value="GFQ78746.1"/>
    <property type="molecule type" value="Genomic_DNA"/>
</dbReference>
<gene>
    <name evidence="1" type="ORF">TNCT_646101</name>
</gene>
<dbReference type="Proteomes" id="UP000887116">
    <property type="component" value="Unassembled WGS sequence"/>
</dbReference>